<organism evidence="1 2">
    <name type="scientific">Lentzea cavernae</name>
    <dbReference type="NCBI Taxonomy" id="2020703"/>
    <lineage>
        <taxon>Bacteria</taxon>
        <taxon>Bacillati</taxon>
        <taxon>Actinomycetota</taxon>
        <taxon>Actinomycetes</taxon>
        <taxon>Pseudonocardiales</taxon>
        <taxon>Pseudonocardiaceae</taxon>
        <taxon>Lentzea</taxon>
    </lineage>
</organism>
<accession>A0ABQ3MXA2</accession>
<gene>
    <name evidence="1" type="ORF">GCM10017774_77980</name>
</gene>
<dbReference type="EMBL" id="BNAR01000018">
    <property type="protein sequence ID" value="GHH57765.1"/>
    <property type="molecule type" value="Genomic_DNA"/>
</dbReference>
<evidence type="ECO:0000313" key="1">
    <source>
        <dbReference type="EMBL" id="GHH57765.1"/>
    </source>
</evidence>
<comment type="caution">
    <text evidence="1">The sequence shown here is derived from an EMBL/GenBank/DDBJ whole genome shotgun (WGS) entry which is preliminary data.</text>
</comment>
<keyword evidence="2" id="KW-1185">Reference proteome</keyword>
<dbReference type="Proteomes" id="UP000605568">
    <property type="component" value="Unassembled WGS sequence"/>
</dbReference>
<evidence type="ECO:0000313" key="2">
    <source>
        <dbReference type="Proteomes" id="UP000605568"/>
    </source>
</evidence>
<proteinExistence type="predicted"/>
<protein>
    <submittedName>
        <fullName evidence="1">Uncharacterized protein</fullName>
    </submittedName>
</protein>
<reference evidence="2" key="1">
    <citation type="journal article" date="2019" name="Int. J. Syst. Evol. Microbiol.">
        <title>The Global Catalogue of Microorganisms (GCM) 10K type strain sequencing project: providing services to taxonomists for standard genome sequencing and annotation.</title>
        <authorList>
            <consortium name="The Broad Institute Genomics Platform"/>
            <consortium name="The Broad Institute Genome Sequencing Center for Infectious Disease"/>
            <person name="Wu L."/>
            <person name="Ma J."/>
        </authorList>
    </citation>
    <scope>NUCLEOTIDE SEQUENCE [LARGE SCALE GENOMIC DNA]</scope>
    <source>
        <strain evidence="2">CGMCC 4.7367</strain>
    </source>
</reference>
<sequence length="98" mass="11431">MTPPAPLEWHPWYRGMTHLLDWLTHGTQNTYLVPVPHRVRFVTEPSVYPDRLDCAALVKDRAWALAPYVGDPFVYTWWTATDQYGRSIASDSQIRYLP</sequence>
<name>A0ABQ3MXA2_9PSEU</name>